<evidence type="ECO:0000313" key="2">
    <source>
        <dbReference type="EMBL" id="KTG26706.1"/>
    </source>
</evidence>
<organism evidence="2 3">
    <name type="scientific">Haloferax profundi</name>
    <dbReference type="NCBI Taxonomy" id="1544718"/>
    <lineage>
        <taxon>Archaea</taxon>
        <taxon>Methanobacteriati</taxon>
        <taxon>Methanobacteriota</taxon>
        <taxon>Stenosarchaea group</taxon>
        <taxon>Halobacteria</taxon>
        <taxon>Halobacteriales</taxon>
        <taxon>Haloferacaceae</taxon>
        <taxon>Haloferax</taxon>
    </lineage>
</organism>
<dbReference type="Proteomes" id="UP000053157">
    <property type="component" value="Unassembled WGS sequence"/>
</dbReference>
<dbReference type="InterPro" id="IPR023393">
    <property type="entry name" value="START-like_dom_sf"/>
</dbReference>
<accession>A0A0W1SL20</accession>
<keyword evidence="3" id="KW-1185">Reference proteome</keyword>
<keyword evidence="1" id="KW-1133">Transmembrane helix</keyword>
<proteinExistence type="predicted"/>
<comment type="caution">
    <text evidence="2">The sequence shown here is derived from an EMBL/GenBank/DDBJ whole genome shotgun (WGS) entry which is preliminary data.</text>
</comment>
<protein>
    <recommendedName>
        <fullName evidence="4">Polyketide cyclase</fullName>
    </recommendedName>
</protein>
<sequence length="226" mass="25048">MGTKRLLRAVGRALGLTSVALAGAYLLVLRPWHRRWGTTDTEATSTLPGDDFVEDADVESTRAITIAAPARAVWPWLVQLGQGRSGFYSYERLENFFGLQTHDADPTQPSHHHLRVGDAIRLGPLGSNVPTFRVAVVDPGRSLVLSAPGWETGASTATWTFALHELSPGSTRLVVRFRGRSTTLRERLVNRLVVEPVQFAMERKMLKGIRKRAERARASATEGRRR</sequence>
<dbReference type="Gene3D" id="3.30.530.20">
    <property type="match status" value="1"/>
</dbReference>
<evidence type="ECO:0000256" key="1">
    <source>
        <dbReference type="SAM" id="Phobius"/>
    </source>
</evidence>
<evidence type="ECO:0008006" key="4">
    <source>
        <dbReference type="Google" id="ProtNLM"/>
    </source>
</evidence>
<dbReference type="AlphaFoldDB" id="A0A0W1SL20"/>
<name>A0A0W1SL20_9EURY</name>
<keyword evidence="1" id="KW-0812">Transmembrane</keyword>
<dbReference type="SUPFAM" id="SSF55961">
    <property type="entry name" value="Bet v1-like"/>
    <property type="match status" value="1"/>
</dbReference>
<dbReference type="OrthoDB" id="289730at2157"/>
<dbReference type="RefSeq" id="WP_058572452.1">
    <property type="nucleotide sequence ID" value="NZ_LOPV01000216.1"/>
</dbReference>
<evidence type="ECO:0000313" key="3">
    <source>
        <dbReference type="Proteomes" id="UP000053157"/>
    </source>
</evidence>
<dbReference type="EMBL" id="LOPV01000216">
    <property type="protein sequence ID" value="KTG26706.1"/>
    <property type="molecule type" value="Genomic_DNA"/>
</dbReference>
<reference evidence="2 3" key="1">
    <citation type="submission" date="2015-12" db="EMBL/GenBank/DDBJ databases">
        <title>Haloferax profundi sp. nov. isolated from the Discovery deep brine-seawater interface in the Red Sea.</title>
        <authorList>
            <person name="Zhang G."/>
            <person name="Stingl U."/>
            <person name="Rashid M."/>
        </authorList>
    </citation>
    <scope>NUCLEOTIDE SEQUENCE [LARGE SCALE GENOMIC DNA]</scope>
    <source>
        <strain evidence="2 3">SB29</strain>
    </source>
</reference>
<feature type="transmembrane region" description="Helical" evidence="1">
    <location>
        <begin position="6"/>
        <end position="28"/>
    </location>
</feature>
<gene>
    <name evidence="2" type="ORF">AUR66_00035</name>
</gene>
<keyword evidence="1" id="KW-0472">Membrane</keyword>